<dbReference type="GO" id="GO:0004673">
    <property type="term" value="F:protein histidine kinase activity"/>
    <property type="evidence" value="ECO:0007669"/>
    <property type="project" value="UniProtKB-EC"/>
</dbReference>
<dbReference type="PANTHER" id="PTHR34220">
    <property type="entry name" value="SENSOR HISTIDINE KINASE YPDA"/>
    <property type="match status" value="1"/>
</dbReference>
<feature type="transmembrane region" description="Helical" evidence="1">
    <location>
        <begin position="131"/>
        <end position="156"/>
    </location>
</feature>
<keyword evidence="1" id="KW-1133">Transmembrane helix</keyword>
<evidence type="ECO:0000259" key="2">
    <source>
        <dbReference type="Pfam" id="PF06580"/>
    </source>
</evidence>
<evidence type="ECO:0000313" key="4">
    <source>
        <dbReference type="Proteomes" id="UP001597438"/>
    </source>
</evidence>
<evidence type="ECO:0000313" key="3">
    <source>
        <dbReference type="EMBL" id="MFD2832315.1"/>
    </source>
</evidence>
<dbReference type="PANTHER" id="PTHR34220:SF7">
    <property type="entry name" value="SENSOR HISTIDINE KINASE YPDA"/>
    <property type="match status" value="1"/>
</dbReference>
<keyword evidence="3" id="KW-0808">Transferase</keyword>
<feature type="transmembrane region" description="Helical" evidence="1">
    <location>
        <begin position="12"/>
        <end position="32"/>
    </location>
</feature>
<dbReference type="Pfam" id="PF06580">
    <property type="entry name" value="His_kinase"/>
    <property type="match status" value="1"/>
</dbReference>
<keyword evidence="1" id="KW-0812">Transmembrane</keyword>
<reference evidence="4" key="1">
    <citation type="journal article" date="2019" name="Int. J. Syst. Evol. Microbiol.">
        <title>The Global Catalogue of Microorganisms (GCM) 10K type strain sequencing project: providing services to taxonomists for standard genome sequencing and annotation.</title>
        <authorList>
            <consortium name="The Broad Institute Genomics Platform"/>
            <consortium name="The Broad Institute Genome Sequencing Center for Infectious Disease"/>
            <person name="Wu L."/>
            <person name="Ma J."/>
        </authorList>
    </citation>
    <scope>NUCLEOTIDE SEQUENCE [LARGE SCALE GENOMIC DNA]</scope>
    <source>
        <strain evidence="4">KCTC 52925</strain>
    </source>
</reference>
<dbReference type="EMBL" id="JBHUOJ010000007">
    <property type="protein sequence ID" value="MFD2832315.1"/>
    <property type="molecule type" value="Genomic_DNA"/>
</dbReference>
<name>A0ABW5X245_9FLAO</name>
<sequence>MTFSTLRKKYIDWKLVLLLCGFYLLFDVVMLVKMVYMRTYMAEGGKEFDWSIFLVHNVLFDYVIVVSYMTLIAISTKRFLNKNYAWSKIISIHVVFSILIGLIIRLIFDVYSILSGKVDVANYDLRETVNAFIYVLDLNFLIYFAMVFIIYTYYYLKQIKEAEKRHSKLETQLVNTRMKMLSAQLQPHFLFNTLNSIAVLTDIDASKAKDTIADLSDFLREILYHSDSSKISLDEELRILDYYLNILRIRFSDHLNIVIDIPDHLKVKQVPALLLQPIIENSIKHGYSYDHTNLDIEVSAKEVDGKLEIIVSNNGVTLDKKHGELMKEGVGLNNISDRLKNLYGNNFYFKIKNNKTGAGVQTVIRIP</sequence>
<organism evidence="3 4">
    <name type="scientific">Christiangramia antarctica</name>
    <dbReference type="NCBI Taxonomy" id="2058158"/>
    <lineage>
        <taxon>Bacteria</taxon>
        <taxon>Pseudomonadati</taxon>
        <taxon>Bacteroidota</taxon>
        <taxon>Flavobacteriia</taxon>
        <taxon>Flavobacteriales</taxon>
        <taxon>Flavobacteriaceae</taxon>
        <taxon>Christiangramia</taxon>
    </lineage>
</organism>
<comment type="caution">
    <text evidence="3">The sequence shown here is derived from an EMBL/GenBank/DDBJ whole genome shotgun (WGS) entry which is preliminary data.</text>
</comment>
<protein>
    <submittedName>
        <fullName evidence="3">Sensor histidine kinase</fullName>
        <ecNumber evidence="3">2.7.13.3</ecNumber>
    </submittedName>
</protein>
<feature type="transmembrane region" description="Helical" evidence="1">
    <location>
        <begin position="52"/>
        <end position="74"/>
    </location>
</feature>
<proteinExistence type="predicted"/>
<dbReference type="InterPro" id="IPR036890">
    <property type="entry name" value="HATPase_C_sf"/>
</dbReference>
<dbReference type="SUPFAM" id="SSF55874">
    <property type="entry name" value="ATPase domain of HSP90 chaperone/DNA topoisomerase II/histidine kinase"/>
    <property type="match status" value="1"/>
</dbReference>
<keyword evidence="1" id="KW-0472">Membrane</keyword>
<feature type="transmembrane region" description="Helical" evidence="1">
    <location>
        <begin position="86"/>
        <end position="108"/>
    </location>
</feature>
<keyword evidence="3" id="KW-0418">Kinase</keyword>
<accession>A0ABW5X245</accession>
<feature type="domain" description="Signal transduction histidine kinase internal region" evidence="2">
    <location>
        <begin position="177"/>
        <end position="255"/>
    </location>
</feature>
<dbReference type="InterPro" id="IPR050640">
    <property type="entry name" value="Bact_2-comp_sensor_kinase"/>
</dbReference>
<dbReference type="InterPro" id="IPR010559">
    <property type="entry name" value="Sig_transdc_His_kin_internal"/>
</dbReference>
<dbReference type="EC" id="2.7.13.3" evidence="3"/>
<dbReference type="Gene3D" id="3.30.565.10">
    <property type="entry name" value="Histidine kinase-like ATPase, C-terminal domain"/>
    <property type="match status" value="1"/>
</dbReference>
<keyword evidence="4" id="KW-1185">Reference proteome</keyword>
<gene>
    <name evidence="3" type="ORF">ACFSYS_03390</name>
</gene>
<dbReference type="Proteomes" id="UP001597438">
    <property type="component" value="Unassembled WGS sequence"/>
</dbReference>
<dbReference type="RefSeq" id="WP_251740365.1">
    <property type="nucleotide sequence ID" value="NZ_JBHUOJ010000007.1"/>
</dbReference>
<evidence type="ECO:0000256" key="1">
    <source>
        <dbReference type="SAM" id="Phobius"/>
    </source>
</evidence>